<dbReference type="RefSeq" id="WP_209853722.1">
    <property type="nucleotide sequence ID" value="NZ_JAGGJV010000005.1"/>
</dbReference>
<evidence type="ECO:0000256" key="1">
    <source>
        <dbReference type="ARBA" id="ARBA00022500"/>
    </source>
</evidence>
<dbReference type="SMART" id="SM00283">
    <property type="entry name" value="MA"/>
    <property type="match status" value="1"/>
</dbReference>
<accession>A0ABS4EP31</accession>
<evidence type="ECO:0000256" key="3">
    <source>
        <dbReference type="PROSITE-ProRule" id="PRU00284"/>
    </source>
</evidence>
<evidence type="ECO:0000256" key="6">
    <source>
        <dbReference type="SAM" id="Phobius"/>
    </source>
</evidence>
<dbReference type="CDD" id="cd19411">
    <property type="entry name" value="MCP2201-like_sensor"/>
    <property type="match status" value="1"/>
</dbReference>
<feature type="transmembrane region" description="Helical" evidence="6">
    <location>
        <begin position="186"/>
        <end position="216"/>
    </location>
</feature>
<keyword evidence="10" id="KW-1185">Reference proteome</keyword>
<evidence type="ECO:0000259" key="7">
    <source>
        <dbReference type="PROSITE" id="PS50111"/>
    </source>
</evidence>
<dbReference type="InterPro" id="IPR004089">
    <property type="entry name" value="MCPsignal_dom"/>
</dbReference>
<dbReference type="CDD" id="cd11386">
    <property type="entry name" value="MCP_signal"/>
    <property type="match status" value="1"/>
</dbReference>
<dbReference type="InterPro" id="IPR047347">
    <property type="entry name" value="YvaQ-like_sensor"/>
</dbReference>
<dbReference type="PRINTS" id="PR00260">
    <property type="entry name" value="CHEMTRNSDUCR"/>
</dbReference>
<evidence type="ECO:0000313" key="9">
    <source>
        <dbReference type="EMBL" id="MBP1859700.1"/>
    </source>
</evidence>
<dbReference type="PANTHER" id="PTHR43531">
    <property type="entry name" value="PROTEIN ICFG"/>
    <property type="match status" value="1"/>
</dbReference>
<keyword evidence="3" id="KW-0807">Transducer</keyword>
<feature type="domain" description="Methyl-accepting transducer" evidence="7">
    <location>
        <begin position="348"/>
        <end position="577"/>
    </location>
</feature>
<keyword evidence="6" id="KW-0472">Membrane</keyword>
<dbReference type="InterPro" id="IPR051310">
    <property type="entry name" value="MCP_chemotaxis"/>
</dbReference>
<dbReference type="SUPFAM" id="SSF158472">
    <property type="entry name" value="HAMP domain-like"/>
    <property type="match status" value="1"/>
</dbReference>
<dbReference type="InterPro" id="IPR003660">
    <property type="entry name" value="HAMP_dom"/>
</dbReference>
<gene>
    <name evidence="9" type="ORF">J2Z75_003217</name>
</gene>
<reference evidence="9 10" key="1">
    <citation type="submission" date="2021-03" db="EMBL/GenBank/DDBJ databases">
        <title>Genomic Encyclopedia of Type Strains, Phase IV (KMG-IV): sequencing the most valuable type-strain genomes for metagenomic binning, comparative biology and taxonomic classification.</title>
        <authorList>
            <person name="Goeker M."/>
        </authorList>
    </citation>
    <scope>NUCLEOTIDE SEQUENCE [LARGE SCALE GENOMIC DNA]</scope>
    <source>
        <strain evidence="9 10">DSM 26427</strain>
    </source>
</reference>
<proteinExistence type="inferred from homology"/>
<feature type="coiled-coil region" evidence="4">
    <location>
        <begin position="360"/>
        <end position="387"/>
    </location>
</feature>
<comment type="caution">
    <text evidence="9">The sequence shown here is derived from an EMBL/GenBank/DDBJ whole genome shotgun (WGS) entry which is preliminary data.</text>
</comment>
<feature type="domain" description="HAMP" evidence="8">
    <location>
        <begin position="291"/>
        <end position="343"/>
    </location>
</feature>
<dbReference type="PANTHER" id="PTHR43531:SF11">
    <property type="entry name" value="METHYL-ACCEPTING CHEMOTAXIS PROTEIN 3"/>
    <property type="match status" value="1"/>
</dbReference>
<feature type="compositionally biased region" description="Low complexity" evidence="5">
    <location>
        <begin position="614"/>
        <end position="624"/>
    </location>
</feature>
<evidence type="ECO:0000256" key="5">
    <source>
        <dbReference type="SAM" id="MobiDB-lite"/>
    </source>
</evidence>
<feature type="region of interest" description="Disordered" evidence="5">
    <location>
        <begin position="614"/>
        <end position="638"/>
    </location>
</feature>
<dbReference type="Pfam" id="PF12729">
    <property type="entry name" value="4HB_MCP_1"/>
    <property type="match status" value="1"/>
</dbReference>
<organism evidence="9 10">
    <name type="scientific">Rhizobium herbae</name>
    <dbReference type="NCBI Taxonomy" id="508661"/>
    <lineage>
        <taxon>Bacteria</taxon>
        <taxon>Pseudomonadati</taxon>
        <taxon>Pseudomonadota</taxon>
        <taxon>Alphaproteobacteria</taxon>
        <taxon>Hyphomicrobiales</taxon>
        <taxon>Rhizobiaceae</taxon>
        <taxon>Rhizobium/Agrobacterium group</taxon>
        <taxon>Rhizobium</taxon>
    </lineage>
</organism>
<dbReference type="Gene3D" id="1.10.287.950">
    <property type="entry name" value="Methyl-accepting chemotaxis protein"/>
    <property type="match status" value="1"/>
</dbReference>
<evidence type="ECO:0000259" key="8">
    <source>
        <dbReference type="PROSITE" id="PS50885"/>
    </source>
</evidence>
<keyword evidence="1" id="KW-0145">Chemotaxis</keyword>
<evidence type="ECO:0000256" key="4">
    <source>
        <dbReference type="SAM" id="Coils"/>
    </source>
</evidence>
<dbReference type="SUPFAM" id="SSF58104">
    <property type="entry name" value="Methyl-accepting chemotaxis protein (MCP) signaling domain"/>
    <property type="match status" value="1"/>
</dbReference>
<dbReference type="InterPro" id="IPR024478">
    <property type="entry name" value="HlyB_4HB_MCP"/>
</dbReference>
<protein>
    <submittedName>
        <fullName evidence="9">Methyl-accepting chemotaxis protein</fullName>
    </submittedName>
</protein>
<dbReference type="SMART" id="SM00304">
    <property type="entry name" value="HAMP"/>
    <property type="match status" value="2"/>
</dbReference>
<keyword evidence="6" id="KW-0812">Transmembrane</keyword>
<dbReference type="PROSITE" id="PS50111">
    <property type="entry name" value="CHEMOTAXIS_TRANSDUC_2"/>
    <property type="match status" value="1"/>
</dbReference>
<dbReference type="CDD" id="cd06225">
    <property type="entry name" value="HAMP"/>
    <property type="match status" value="1"/>
</dbReference>
<evidence type="ECO:0000313" key="10">
    <source>
        <dbReference type="Proteomes" id="UP000823786"/>
    </source>
</evidence>
<evidence type="ECO:0000256" key="2">
    <source>
        <dbReference type="ARBA" id="ARBA00029447"/>
    </source>
</evidence>
<dbReference type="Pfam" id="PF00015">
    <property type="entry name" value="MCPsignal"/>
    <property type="match status" value="1"/>
</dbReference>
<dbReference type="Gene3D" id="1.10.8.500">
    <property type="entry name" value="HAMP domain in histidine kinase"/>
    <property type="match status" value="1"/>
</dbReference>
<dbReference type="InterPro" id="IPR004090">
    <property type="entry name" value="Chemotax_Me-accpt_rcpt"/>
</dbReference>
<dbReference type="EMBL" id="JAGGJV010000005">
    <property type="protein sequence ID" value="MBP1859700.1"/>
    <property type="molecule type" value="Genomic_DNA"/>
</dbReference>
<name>A0ABS4EP31_9HYPH</name>
<comment type="similarity">
    <text evidence="2">Belongs to the methyl-accepting chemotaxis (MCP) protein family.</text>
</comment>
<sequence length="638" mass="67977">MKRPSIKLALIAVVGLLAASIATLSLVSISGMGKLSANTAEIGTYWMERMVTAREIKGSFNLVRLGYSKELLAVTPQEMAEETKFISDRKAELEKAITTYESRVRTEQGRTLIGTVKTAVADYDKMGTQLQQMHAAGQTPEAIALFKGDMRAQTDLVNAKVDELVAFIVGQAQGYVVESETTYSTILSVMIALVSCSVAIAVASAFFAVAGVANPITRITASMKRLSDGDTASEIPFAGRADEVGSMAAAVEVFRQNALNNRKLEEQAALARGETEATRAAAQQRAEKEAEQLRFATTTLGEGLKRLAAGDISFQLNETFAAEYETLRNDFNASLKQLGVTIGAVLETVNSMDNGTREIADGAQDLSKRTEQQAAALEETAAALDQITVNVGNSSKRTEDARTVAVQANENAAQSVEVVSHAEEAMRRIEESSQQISNIIGVIDEIAFQTNLLALNAGVEAARAGDAGKGFAVVAQEVRELAQRSATAAKEIKGLIRNSTTEVESGVKLVRDTGVALKTIGDYIAQINRHMDSIAVSAKEQSVGLAEVNTAVNQMDQTTQQNAAMVEQSTAASSSLAMEAAKLRELVGQFKLGDIRSNPVAALRKTARSMAAPSAAPARQAYASHGNAAVKPDEWTEF</sequence>
<dbReference type="Pfam" id="PF00672">
    <property type="entry name" value="HAMP"/>
    <property type="match status" value="1"/>
</dbReference>
<keyword evidence="4" id="KW-0175">Coiled coil</keyword>
<dbReference type="Proteomes" id="UP000823786">
    <property type="component" value="Unassembled WGS sequence"/>
</dbReference>
<keyword evidence="6" id="KW-1133">Transmembrane helix</keyword>
<feature type="domain" description="HAMP" evidence="8">
    <location>
        <begin position="210"/>
        <end position="263"/>
    </location>
</feature>
<dbReference type="PROSITE" id="PS50885">
    <property type="entry name" value="HAMP"/>
    <property type="match status" value="2"/>
</dbReference>